<protein>
    <submittedName>
        <fullName evidence="1">Zinc finger protein 185</fullName>
    </submittedName>
</protein>
<dbReference type="PANTHER" id="PTHR15468:SF2">
    <property type="entry name" value="ZINC FINGER PROTEIN 185"/>
    <property type="match status" value="1"/>
</dbReference>
<proteinExistence type="predicted"/>
<dbReference type="Proteomes" id="UP000314294">
    <property type="component" value="Unassembled WGS sequence"/>
</dbReference>
<gene>
    <name evidence="1" type="primary">ZNF185</name>
    <name evidence="1" type="ORF">EYF80_051210</name>
</gene>
<dbReference type="EMBL" id="SRLO01001356">
    <property type="protein sequence ID" value="TNN38618.1"/>
    <property type="molecule type" value="Genomic_DNA"/>
</dbReference>
<organism evidence="1 2">
    <name type="scientific">Liparis tanakae</name>
    <name type="common">Tanaka's snailfish</name>
    <dbReference type="NCBI Taxonomy" id="230148"/>
    <lineage>
        <taxon>Eukaryota</taxon>
        <taxon>Metazoa</taxon>
        <taxon>Chordata</taxon>
        <taxon>Craniata</taxon>
        <taxon>Vertebrata</taxon>
        <taxon>Euteleostomi</taxon>
        <taxon>Actinopterygii</taxon>
        <taxon>Neopterygii</taxon>
        <taxon>Teleostei</taxon>
        <taxon>Neoteleostei</taxon>
        <taxon>Acanthomorphata</taxon>
        <taxon>Eupercaria</taxon>
        <taxon>Perciformes</taxon>
        <taxon>Cottioidei</taxon>
        <taxon>Cottales</taxon>
        <taxon>Liparidae</taxon>
        <taxon>Liparis</taxon>
    </lineage>
</organism>
<reference evidence="1 2" key="1">
    <citation type="submission" date="2019-03" db="EMBL/GenBank/DDBJ databases">
        <title>First draft genome of Liparis tanakae, snailfish: a comprehensive survey of snailfish specific genes.</title>
        <authorList>
            <person name="Kim W."/>
            <person name="Song I."/>
            <person name="Jeong J.-H."/>
            <person name="Kim D."/>
            <person name="Kim S."/>
            <person name="Ryu S."/>
            <person name="Song J.Y."/>
            <person name="Lee S.K."/>
        </authorList>
    </citation>
    <scope>NUCLEOTIDE SEQUENCE [LARGE SCALE GENOMIC DNA]</scope>
    <source>
        <tissue evidence="1">Muscle</tissue>
    </source>
</reference>
<name>A0A4Z2FBS5_9TELE</name>
<sequence>MTTSCVTRQPSLCIAHEAHCAALSSHQADSRTGEDPRVQTPEPEAKKGFVYLKEYVNATELSLHNARDSSEHGSDYLTSSPASYSYSSPSTYSSGLLSSTCNFCQRPVGNDAKITIEHLDINCHPDCFKVLVSLAFIGRHKVVEEESSWSPSQRA</sequence>
<dbReference type="PANTHER" id="PTHR15468">
    <property type="entry name" value="ZNF185"/>
    <property type="match status" value="1"/>
</dbReference>
<dbReference type="AlphaFoldDB" id="A0A4Z2FBS5"/>
<evidence type="ECO:0000313" key="1">
    <source>
        <dbReference type="EMBL" id="TNN38618.1"/>
    </source>
</evidence>
<keyword evidence="2" id="KW-1185">Reference proteome</keyword>
<evidence type="ECO:0000313" key="2">
    <source>
        <dbReference type="Proteomes" id="UP000314294"/>
    </source>
</evidence>
<dbReference type="OrthoDB" id="8909291at2759"/>
<comment type="caution">
    <text evidence="1">The sequence shown here is derived from an EMBL/GenBank/DDBJ whole genome shotgun (WGS) entry which is preliminary data.</text>
</comment>
<dbReference type="InterPro" id="IPR052621">
    <property type="entry name" value="Cell_Prolif/Cornif_Regul"/>
</dbReference>
<accession>A0A4Z2FBS5</accession>